<name>A0A0E9RVL4_ANGAN</name>
<evidence type="ECO:0000313" key="1">
    <source>
        <dbReference type="EMBL" id="JAH32278.1"/>
    </source>
</evidence>
<dbReference type="EMBL" id="GBXM01076299">
    <property type="protein sequence ID" value="JAH32278.1"/>
    <property type="molecule type" value="Transcribed_RNA"/>
</dbReference>
<sequence>MAKLYLVIQQIFYFRGKNYIKGYVGCLIFLG</sequence>
<proteinExistence type="predicted"/>
<dbReference type="AlphaFoldDB" id="A0A0E9RVL4"/>
<accession>A0A0E9RVL4</accession>
<protein>
    <submittedName>
        <fullName evidence="1">Uncharacterized protein</fullName>
    </submittedName>
</protein>
<reference evidence="1" key="1">
    <citation type="submission" date="2014-11" db="EMBL/GenBank/DDBJ databases">
        <authorList>
            <person name="Amaro Gonzalez C."/>
        </authorList>
    </citation>
    <scope>NUCLEOTIDE SEQUENCE</scope>
</reference>
<reference evidence="1" key="2">
    <citation type="journal article" date="2015" name="Fish Shellfish Immunol.">
        <title>Early steps in the European eel (Anguilla anguilla)-Vibrio vulnificus interaction in the gills: Role of the RtxA13 toxin.</title>
        <authorList>
            <person name="Callol A."/>
            <person name="Pajuelo D."/>
            <person name="Ebbesson L."/>
            <person name="Teles M."/>
            <person name="MacKenzie S."/>
            <person name="Amaro C."/>
        </authorList>
    </citation>
    <scope>NUCLEOTIDE SEQUENCE</scope>
</reference>
<organism evidence="1">
    <name type="scientific">Anguilla anguilla</name>
    <name type="common">European freshwater eel</name>
    <name type="synonym">Muraena anguilla</name>
    <dbReference type="NCBI Taxonomy" id="7936"/>
    <lineage>
        <taxon>Eukaryota</taxon>
        <taxon>Metazoa</taxon>
        <taxon>Chordata</taxon>
        <taxon>Craniata</taxon>
        <taxon>Vertebrata</taxon>
        <taxon>Euteleostomi</taxon>
        <taxon>Actinopterygii</taxon>
        <taxon>Neopterygii</taxon>
        <taxon>Teleostei</taxon>
        <taxon>Anguilliformes</taxon>
        <taxon>Anguillidae</taxon>
        <taxon>Anguilla</taxon>
    </lineage>
</organism>